<evidence type="ECO:0000313" key="6">
    <source>
        <dbReference type="Proteomes" id="UP000681340"/>
    </source>
</evidence>
<evidence type="ECO:0000313" key="5">
    <source>
        <dbReference type="EMBL" id="GIM66708.1"/>
    </source>
</evidence>
<dbReference type="GO" id="GO:0016042">
    <property type="term" value="P:lipid catabolic process"/>
    <property type="evidence" value="ECO:0007669"/>
    <property type="project" value="UniProtKB-KW"/>
</dbReference>
<dbReference type="InterPro" id="IPR029058">
    <property type="entry name" value="AB_hydrolase_fold"/>
</dbReference>
<dbReference type="RefSeq" id="WP_212988443.1">
    <property type="nucleotide sequence ID" value="NZ_BAABEA010000019.1"/>
</dbReference>
<keyword evidence="2" id="KW-0442">Lipid degradation</keyword>
<organism evidence="5 6">
    <name type="scientific">Actinoplanes auranticolor</name>
    <dbReference type="NCBI Taxonomy" id="47988"/>
    <lineage>
        <taxon>Bacteria</taxon>
        <taxon>Bacillati</taxon>
        <taxon>Actinomycetota</taxon>
        <taxon>Actinomycetes</taxon>
        <taxon>Micromonosporales</taxon>
        <taxon>Micromonosporaceae</taxon>
        <taxon>Actinoplanes</taxon>
    </lineage>
</organism>
<evidence type="ECO:0000256" key="3">
    <source>
        <dbReference type="ARBA" id="ARBA00023098"/>
    </source>
</evidence>
<keyword evidence="4" id="KW-0732">Signal</keyword>
<reference evidence="5" key="1">
    <citation type="submission" date="2021-03" db="EMBL/GenBank/DDBJ databases">
        <title>Whole genome shotgun sequence of Actinoplanes auranticolor NBRC 12245.</title>
        <authorList>
            <person name="Komaki H."/>
            <person name="Tamura T."/>
        </authorList>
    </citation>
    <scope>NUCLEOTIDE SEQUENCE</scope>
    <source>
        <strain evidence="5">NBRC 12245</strain>
    </source>
</reference>
<accession>A0A919S9C0</accession>
<gene>
    <name evidence="5" type="ORF">Aau02nite_24090</name>
</gene>
<dbReference type="Proteomes" id="UP000681340">
    <property type="component" value="Unassembled WGS sequence"/>
</dbReference>
<evidence type="ECO:0000256" key="1">
    <source>
        <dbReference type="ARBA" id="ARBA00022801"/>
    </source>
</evidence>
<keyword evidence="6" id="KW-1185">Reference proteome</keyword>
<protein>
    <submittedName>
        <fullName evidence="5">Lipase</fullName>
    </submittedName>
</protein>
<dbReference type="PANTHER" id="PTHR10272:SF0">
    <property type="entry name" value="PLATELET-ACTIVATING FACTOR ACETYLHYDROLASE"/>
    <property type="match status" value="1"/>
</dbReference>
<keyword evidence="3" id="KW-0443">Lipid metabolism</keyword>
<dbReference type="GO" id="GO:0003847">
    <property type="term" value="F:1-alkyl-2-acetylglycerophosphocholine esterase activity"/>
    <property type="evidence" value="ECO:0007669"/>
    <property type="project" value="TreeGrafter"/>
</dbReference>
<name>A0A919S9C0_9ACTN</name>
<dbReference type="PANTHER" id="PTHR10272">
    <property type="entry name" value="PLATELET-ACTIVATING FACTOR ACETYLHYDROLASE"/>
    <property type="match status" value="1"/>
</dbReference>
<dbReference type="AlphaFoldDB" id="A0A919S9C0"/>
<dbReference type="Pfam" id="PF03403">
    <property type="entry name" value="PAF-AH_p_II"/>
    <property type="match status" value="1"/>
</dbReference>
<comment type="caution">
    <text evidence="5">The sequence shown here is derived from an EMBL/GenBank/DDBJ whole genome shotgun (WGS) entry which is preliminary data.</text>
</comment>
<keyword evidence="1" id="KW-0378">Hydrolase</keyword>
<dbReference type="SUPFAM" id="SSF53474">
    <property type="entry name" value="alpha/beta-Hydrolases"/>
    <property type="match status" value="1"/>
</dbReference>
<sequence>MTTTFAIARRAAATVAVAAVALAPAPPSAAGTPPTTFALPSPSGTYAVGRDALHLVDRSRRDPWVPAGPREVMVSMYYPASAGPGRPAQYLTPAEARLFLEDRDLDGVVAPEALSATRTAARTRAQPRPGRYPLVVLSPGFTLHRHMLTHLAEELTSRGYVVAAVDHAYESAGTAFPGGRVLTCTACKAVEGQGRAGSARVATGRARDISFVLDRLTGARPAWRHAALIDRARIGIAGHSIGGNAASATMAIDRRIRAGINMDGTVAAPVPADGLDGRPFLLLGQPGHIPGGTDETWDCAWRRLDGWKRWLTVTGVGHLDFSDTAVLADQAGLPDTGSPLPGDRTARIVRAYVTAFFDLHLRGAPRPLLDGPDPDNPEVVFHP</sequence>
<dbReference type="EMBL" id="BOQL01000021">
    <property type="protein sequence ID" value="GIM66708.1"/>
    <property type="molecule type" value="Genomic_DNA"/>
</dbReference>
<evidence type="ECO:0000256" key="4">
    <source>
        <dbReference type="SAM" id="SignalP"/>
    </source>
</evidence>
<feature type="signal peptide" evidence="4">
    <location>
        <begin position="1"/>
        <end position="29"/>
    </location>
</feature>
<proteinExistence type="predicted"/>
<dbReference type="Gene3D" id="3.40.50.1820">
    <property type="entry name" value="alpha/beta hydrolase"/>
    <property type="match status" value="1"/>
</dbReference>
<feature type="chain" id="PRO_5039176141" evidence="4">
    <location>
        <begin position="30"/>
        <end position="383"/>
    </location>
</feature>
<evidence type="ECO:0000256" key="2">
    <source>
        <dbReference type="ARBA" id="ARBA00022963"/>
    </source>
</evidence>